<reference evidence="1 2" key="1">
    <citation type="submission" date="2018-06" db="EMBL/GenBank/DDBJ databases">
        <title>Genomic Encyclopedia of Type Strains, Phase IV (KMG-IV): sequencing the most valuable type-strain genomes for metagenomic binning, comparative biology and taxonomic classification.</title>
        <authorList>
            <person name="Goeker M."/>
        </authorList>
    </citation>
    <scope>NUCLEOTIDE SEQUENCE [LARGE SCALE GENOMIC DNA]</scope>
    <source>
        <strain evidence="1 2">DSM 44599</strain>
    </source>
</reference>
<accession>A0A366DEV2</accession>
<comment type="caution">
    <text evidence="1">The sequence shown here is derived from an EMBL/GenBank/DDBJ whole genome shotgun (WGS) entry which is preliminary data.</text>
</comment>
<gene>
    <name evidence="1" type="ORF">DFR74_109233</name>
</gene>
<evidence type="ECO:0000313" key="1">
    <source>
        <dbReference type="EMBL" id="RBO88465.1"/>
    </source>
</evidence>
<dbReference type="RefSeq" id="WP_113975243.1">
    <property type="nucleotide sequence ID" value="NZ_CP107943.1"/>
</dbReference>
<dbReference type="OrthoDB" id="4553956at2"/>
<dbReference type="Proteomes" id="UP000252586">
    <property type="component" value="Unassembled WGS sequence"/>
</dbReference>
<dbReference type="AlphaFoldDB" id="A0A366DEV2"/>
<protein>
    <submittedName>
        <fullName evidence="1">Uncharacterized protein</fullName>
    </submittedName>
</protein>
<organism evidence="1 2">
    <name type="scientific">Nocardia puris</name>
    <dbReference type="NCBI Taxonomy" id="208602"/>
    <lineage>
        <taxon>Bacteria</taxon>
        <taxon>Bacillati</taxon>
        <taxon>Actinomycetota</taxon>
        <taxon>Actinomycetes</taxon>
        <taxon>Mycobacteriales</taxon>
        <taxon>Nocardiaceae</taxon>
        <taxon>Nocardia</taxon>
    </lineage>
</organism>
<evidence type="ECO:0000313" key="2">
    <source>
        <dbReference type="Proteomes" id="UP000252586"/>
    </source>
</evidence>
<sequence length="75" mass="8576">MRTYQHKYLAVSATAQTTFPLGSALLDDDYQGRVSAMLVCVEWLDEHFGWELVNISSMDVTPGNFVLYAYLRRRG</sequence>
<keyword evidence="2" id="KW-1185">Reference proteome</keyword>
<name>A0A366DEV2_9NOCA</name>
<dbReference type="EMBL" id="QNRE01000009">
    <property type="protein sequence ID" value="RBO88465.1"/>
    <property type="molecule type" value="Genomic_DNA"/>
</dbReference>
<proteinExistence type="predicted"/>